<gene>
    <name evidence="1" type="ORF">ARMSODRAFT_978084</name>
</gene>
<keyword evidence="2" id="KW-1185">Reference proteome</keyword>
<reference evidence="2" key="1">
    <citation type="journal article" date="2017" name="Nat. Ecol. Evol.">
        <title>Genome expansion and lineage-specific genetic innovations in the forest pathogenic fungi Armillaria.</title>
        <authorList>
            <person name="Sipos G."/>
            <person name="Prasanna A.N."/>
            <person name="Walter M.C."/>
            <person name="O'Connor E."/>
            <person name="Balint B."/>
            <person name="Krizsan K."/>
            <person name="Kiss B."/>
            <person name="Hess J."/>
            <person name="Varga T."/>
            <person name="Slot J."/>
            <person name="Riley R."/>
            <person name="Boka B."/>
            <person name="Rigling D."/>
            <person name="Barry K."/>
            <person name="Lee J."/>
            <person name="Mihaltcheva S."/>
            <person name="LaButti K."/>
            <person name="Lipzen A."/>
            <person name="Waldron R."/>
            <person name="Moloney N.M."/>
            <person name="Sperisen C."/>
            <person name="Kredics L."/>
            <person name="Vagvoelgyi C."/>
            <person name="Patrignani A."/>
            <person name="Fitzpatrick D."/>
            <person name="Nagy I."/>
            <person name="Doyle S."/>
            <person name="Anderson J.B."/>
            <person name="Grigoriev I.V."/>
            <person name="Gueldener U."/>
            <person name="Muensterkoetter M."/>
            <person name="Nagy L.G."/>
        </authorList>
    </citation>
    <scope>NUCLEOTIDE SEQUENCE [LARGE SCALE GENOMIC DNA]</scope>
    <source>
        <strain evidence="2">28-4</strain>
    </source>
</reference>
<protein>
    <submittedName>
        <fullName evidence="1">Uncharacterized protein</fullName>
    </submittedName>
</protein>
<dbReference type="EMBL" id="KZ293444">
    <property type="protein sequence ID" value="PBK65601.1"/>
    <property type="molecule type" value="Genomic_DNA"/>
</dbReference>
<dbReference type="Proteomes" id="UP000218334">
    <property type="component" value="Unassembled WGS sequence"/>
</dbReference>
<name>A0A2H3B424_9AGAR</name>
<evidence type="ECO:0000313" key="2">
    <source>
        <dbReference type="Proteomes" id="UP000218334"/>
    </source>
</evidence>
<dbReference type="AlphaFoldDB" id="A0A2H3B424"/>
<accession>A0A2H3B424</accession>
<sequence length="446" mass="51259">MSFPGELIARILNDTWASLKSTEEHIKTFKTCSLVSREWLDAIKEVQSMHSWIPLSYHQGIQVGELYTIKSLSSISNPMLCRTLTFRVDYLAMPQRVVVTRCESSVEANKGIESLLRKLFYGPNPPRYATHIYVDYLDDSRVHIPSFWIPPQITRLTILYHFRSWTVEWLDKQDFHPCQCSRSTIDRQVDHLTIMGATPELTRGLITPLSEWKCLSFLTIDSDAPDIDIPFTSQISVLRRSEDFGYEVVEPDFLLRVMFGDHYSQGILYDRSYFDIYADPNIPMFEQVIPVGSVGYIDPMTRKFIILFNAIDPGFSMDARLDFISSLLDSGVTKLVIHPNCQSWDLGDLRPEQLYLSLGRACCKELVGTHFETWLLDHEQKILDIFGDEHPYIRKRLNLAEMPFEVTGAIDSSQYACLTSGYTFHLSLELPGESSDCRNTMIPPTY</sequence>
<organism evidence="1 2">
    <name type="scientific">Armillaria solidipes</name>
    <dbReference type="NCBI Taxonomy" id="1076256"/>
    <lineage>
        <taxon>Eukaryota</taxon>
        <taxon>Fungi</taxon>
        <taxon>Dikarya</taxon>
        <taxon>Basidiomycota</taxon>
        <taxon>Agaricomycotina</taxon>
        <taxon>Agaricomycetes</taxon>
        <taxon>Agaricomycetidae</taxon>
        <taxon>Agaricales</taxon>
        <taxon>Marasmiineae</taxon>
        <taxon>Physalacriaceae</taxon>
        <taxon>Armillaria</taxon>
    </lineage>
</organism>
<proteinExistence type="predicted"/>
<evidence type="ECO:0000313" key="1">
    <source>
        <dbReference type="EMBL" id="PBK65601.1"/>
    </source>
</evidence>